<evidence type="ECO:0000313" key="2">
    <source>
        <dbReference type="Proteomes" id="UP000198736"/>
    </source>
</evidence>
<gene>
    <name evidence="1" type="ORF">COMA2_40102</name>
</gene>
<keyword evidence="2" id="KW-1185">Reference proteome</keyword>
<dbReference type="STRING" id="1742973.COMA2_40102"/>
<sequence>MKARSRSYVLVNNRSEGNASKTIQGLVEML</sequence>
<proteinExistence type="predicted"/>
<dbReference type="Proteomes" id="UP000198736">
    <property type="component" value="Unassembled WGS sequence"/>
</dbReference>
<organism evidence="1 2">
    <name type="scientific">Candidatus Nitrospira nitrificans</name>
    <dbReference type="NCBI Taxonomy" id="1742973"/>
    <lineage>
        <taxon>Bacteria</taxon>
        <taxon>Pseudomonadati</taxon>
        <taxon>Nitrospirota</taxon>
        <taxon>Nitrospiria</taxon>
        <taxon>Nitrospirales</taxon>
        <taxon>Nitrospiraceae</taxon>
        <taxon>Nitrospira</taxon>
    </lineage>
</organism>
<name>A0A0S4LPQ7_9BACT</name>
<reference evidence="2" key="1">
    <citation type="submission" date="2015-10" db="EMBL/GenBank/DDBJ databases">
        <authorList>
            <person name="Luecker S."/>
            <person name="Luecker S."/>
        </authorList>
    </citation>
    <scope>NUCLEOTIDE SEQUENCE [LARGE SCALE GENOMIC DNA]</scope>
</reference>
<dbReference type="AlphaFoldDB" id="A0A0S4LPQ7"/>
<dbReference type="EMBL" id="CZPZ01000031">
    <property type="protein sequence ID" value="CUS37931.1"/>
    <property type="molecule type" value="Genomic_DNA"/>
</dbReference>
<evidence type="ECO:0000313" key="1">
    <source>
        <dbReference type="EMBL" id="CUS37931.1"/>
    </source>
</evidence>
<protein>
    <submittedName>
        <fullName evidence="1">Uncharacterized protein</fullName>
    </submittedName>
</protein>
<accession>A0A0S4LPQ7</accession>